<dbReference type="EMBL" id="VTPC01001991">
    <property type="protein sequence ID" value="KAF2900775.1"/>
    <property type="molecule type" value="Genomic_DNA"/>
</dbReference>
<reference evidence="2" key="1">
    <citation type="submission" date="2019-08" db="EMBL/GenBank/DDBJ databases">
        <title>The genome of the North American firefly Photinus pyralis.</title>
        <authorList>
            <consortium name="Photinus pyralis genome working group"/>
            <person name="Fallon T.R."/>
            <person name="Sander Lower S.E."/>
            <person name="Weng J.-K."/>
        </authorList>
    </citation>
    <scope>NUCLEOTIDE SEQUENCE</scope>
    <source>
        <strain evidence="2">TRF0915ILg1</strain>
        <tissue evidence="2">Whole body</tissue>
    </source>
</reference>
<evidence type="ECO:0000256" key="1">
    <source>
        <dbReference type="SAM" id="MobiDB-lite"/>
    </source>
</evidence>
<sequence length="486" mass="53903">MVEGILDFGMAGLRKGLRLTGLQENFTELTQKAKNEFQKSDVPKSLQISKPTESVKPTEPVKISEKDSKNQKNSAKLIKTPHVASEEKYEQTQSSSESDESVWINPLTKESPSFDGHILLEKTPDSLPKTSMADMQKAKENLGSSDYEKKQSIKDIPQITEDILLTGDSPDPEYEEPQDFASTIAKLRTLLQQKSSESGFTTPALSPMPQDEIAKTPIEPPPTDLTKVDGAMPSLYKFCARTATGVFQNTLNTIKTALPGNINESNQCVVGNMEDWTFIEADSTSDDFYSRMKKLLSERRAFCTVDTAYEAIDSLEVIDQPDTSWVAASPPQFDDELDEFDLQVPITKALVDIICELISDTNTCLLQESVIKTLLLLIGNYSEEILVKHSDGLLHNVNKHVGKLPENINQDVLAMKLNEMVKICMGLFPGPAKKLLGESTIETGVRLFITSLQSQRINQDIFMQMFELFASELINACGQVSPAYSA</sequence>
<gene>
    <name evidence="2" type="ORF">ILUMI_05405</name>
</gene>
<evidence type="ECO:0000313" key="2">
    <source>
        <dbReference type="EMBL" id="KAF2900775.1"/>
    </source>
</evidence>
<feature type="region of interest" description="Disordered" evidence="1">
    <location>
        <begin position="196"/>
        <end position="224"/>
    </location>
</feature>
<accession>A0A8K0DHR1</accession>
<name>A0A8K0DHR1_IGNLU</name>
<dbReference type="AlphaFoldDB" id="A0A8K0DHR1"/>
<comment type="caution">
    <text evidence="2">The sequence shown here is derived from an EMBL/GenBank/DDBJ whole genome shotgun (WGS) entry which is preliminary data.</text>
</comment>
<protein>
    <submittedName>
        <fullName evidence="2">Uncharacterized protein</fullName>
    </submittedName>
</protein>
<keyword evidence="3" id="KW-1185">Reference proteome</keyword>
<dbReference type="OrthoDB" id="5582218at2759"/>
<evidence type="ECO:0000313" key="3">
    <source>
        <dbReference type="Proteomes" id="UP000801492"/>
    </source>
</evidence>
<organism evidence="2 3">
    <name type="scientific">Ignelater luminosus</name>
    <name type="common">Cucubano</name>
    <name type="synonym">Pyrophorus luminosus</name>
    <dbReference type="NCBI Taxonomy" id="2038154"/>
    <lineage>
        <taxon>Eukaryota</taxon>
        <taxon>Metazoa</taxon>
        <taxon>Ecdysozoa</taxon>
        <taxon>Arthropoda</taxon>
        <taxon>Hexapoda</taxon>
        <taxon>Insecta</taxon>
        <taxon>Pterygota</taxon>
        <taxon>Neoptera</taxon>
        <taxon>Endopterygota</taxon>
        <taxon>Coleoptera</taxon>
        <taxon>Polyphaga</taxon>
        <taxon>Elateriformia</taxon>
        <taxon>Elateroidea</taxon>
        <taxon>Elateridae</taxon>
        <taxon>Agrypninae</taxon>
        <taxon>Pyrophorini</taxon>
        <taxon>Ignelater</taxon>
    </lineage>
</organism>
<proteinExistence type="predicted"/>
<feature type="region of interest" description="Disordered" evidence="1">
    <location>
        <begin position="37"/>
        <end position="102"/>
    </location>
</feature>
<dbReference type="Proteomes" id="UP000801492">
    <property type="component" value="Unassembled WGS sequence"/>
</dbReference>